<sequence>MDFLIELRSDVLTESRLEALYHSYDKNAITQSMANIEITMINSTRVKAFLDNLFNFFIYNFSNNNIILSNIC</sequence>
<organism evidence="1">
    <name type="scientific">uncultured bacterium</name>
    <name type="common">gcode 4</name>
    <dbReference type="NCBI Taxonomy" id="1234023"/>
    <lineage>
        <taxon>Bacteria</taxon>
        <taxon>environmental samples</taxon>
    </lineage>
</organism>
<gene>
    <name evidence="1" type="ORF">ACD_4C00339G0003</name>
</gene>
<evidence type="ECO:0000313" key="1">
    <source>
        <dbReference type="EMBL" id="EKE26309.1"/>
    </source>
</evidence>
<name>K2G879_9BACT</name>
<proteinExistence type="predicted"/>
<reference evidence="1" key="1">
    <citation type="journal article" date="2012" name="Science">
        <title>Fermentation, hydrogen, and sulfur metabolism in multiple uncultivated bacterial phyla.</title>
        <authorList>
            <person name="Wrighton K.C."/>
            <person name="Thomas B.C."/>
            <person name="Sharon I."/>
            <person name="Miller C.S."/>
            <person name="Castelle C.J."/>
            <person name="VerBerkmoes N.C."/>
            <person name="Wilkins M.J."/>
            <person name="Hettich R.L."/>
            <person name="Lipton M.S."/>
            <person name="Williams K.H."/>
            <person name="Long P.E."/>
            <person name="Banfield J.F."/>
        </authorList>
    </citation>
    <scope>NUCLEOTIDE SEQUENCE [LARGE SCALE GENOMIC DNA]</scope>
</reference>
<dbReference type="AlphaFoldDB" id="K2G879"/>
<protein>
    <submittedName>
        <fullName evidence="1">Uncharacterized protein</fullName>
    </submittedName>
</protein>
<comment type="caution">
    <text evidence="1">The sequence shown here is derived from an EMBL/GenBank/DDBJ whole genome shotgun (WGS) entry which is preliminary data.</text>
</comment>
<dbReference type="EMBL" id="AMFJ01000855">
    <property type="protein sequence ID" value="EKE26309.1"/>
    <property type="molecule type" value="Genomic_DNA"/>
</dbReference>
<accession>K2G879</accession>